<dbReference type="EMBL" id="MFZM01000030">
    <property type="protein sequence ID" value="OGK22926.1"/>
    <property type="molecule type" value="Genomic_DNA"/>
</dbReference>
<dbReference type="InterPro" id="IPR042094">
    <property type="entry name" value="T2SS_GspF_sf"/>
</dbReference>
<comment type="subcellular location">
    <subcellularLocation>
        <location evidence="1">Cell inner membrane</location>
        <topology evidence="1">Multi-pass membrane protein</topology>
    </subcellularLocation>
</comment>
<feature type="domain" description="Type II secretion system protein GspF" evidence="9">
    <location>
        <begin position="270"/>
        <end position="391"/>
    </location>
</feature>
<dbReference type="PRINTS" id="PR00812">
    <property type="entry name" value="BCTERIALGSPF"/>
</dbReference>
<feature type="transmembrane region" description="Helical" evidence="8">
    <location>
        <begin position="219"/>
        <end position="238"/>
    </location>
</feature>
<dbReference type="Proteomes" id="UP000177159">
    <property type="component" value="Unassembled WGS sequence"/>
</dbReference>
<organism evidence="10 11">
    <name type="scientific">Candidatus Roizmanbacteria bacterium RIFCSPHIGHO2_02_FULL_37_24</name>
    <dbReference type="NCBI Taxonomy" id="1802037"/>
    <lineage>
        <taxon>Bacteria</taxon>
        <taxon>Candidatus Roizmaniibacteriota</taxon>
    </lineage>
</organism>
<evidence type="ECO:0000256" key="8">
    <source>
        <dbReference type="SAM" id="Phobius"/>
    </source>
</evidence>
<keyword evidence="7 8" id="KW-0472">Membrane</keyword>
<evidence type="ECO:0000256" key="4">
    <source>
        <dbReference type="ARBA" id="ARBA00022519"/>
    </source>
</evidence>
<dbReference type="PANTHER" id="PTHR30012">
    <property type="entry name" value="GENERAL SECRETION PATHWAY PROTEIN"/>
    <property type="match status" value="1"/>
</dbReference>
<feature type="transmembrane region" description="Helical" evidence="8">
    <location>
        <begin position="372"/>
        <end position="393"/>
    </location>
</feature>
<accession>A0A1F7GWG9</accession>
<dbReference type="InterPro" id="IPR003004">
    <property type="entry name" value="GspF/PilC"/>
</dbReference>
<name>A0A1F7GWG9_9BACT</name>
<dbReference type="PANTHER" id="PTHR30012:SF0">
    <property type="entry name" value="TYPE II SECRETION SYSTEM PROTEIN F-RELATED"/>
    <property type="match status" value="1"/>
</dbReference>
<protein>
    <recommendedName>
        <fullName evidence="9">Type II secretion system protein GspF domain-containing protein</fullName>
    </recommendedName>
</protein>
<dbReference type="AlphaFoldDB" id="A0A1F7GWG9"/>
<evidence type="ECO:0000256" key="7">
    <source>
        <dbReference type="ARBA" id="ARBA00023136"/>
    </source>
</evidence>
<dbReference type="Gene3D" id="1.20.81.30">
    <property type="entry name" value="Type II secretion system (T2SS), domain F"/>
    <property type="match status" value="2"/>
</dbReference>
<evidence type="ECO:0000256" key="2">
    <source>
        <dbReference type="ARBA" id="ARBA00005745"/>
    </source>
</evidence>
<evidence type="ECO:0000313" key="10">
    <source>
        <dbReference type="EMBL" id="OGK22926.1"/>
    </source>
</evidence>
<dbReference type="Pfam" id="PF00482">
    <property type="entry name" value="T2SSF"/>
    <property type="match status" value="2"/>
</dbReference>
<reference evidence="10 11" key="1">
    <citation type="journal article" date="2016" name="Nat. Commun.">
        <title>Thousands of microbial genomes shed light on interconnected biogeochemical processes in an aquifer system.</title>
        <authorList>
            <person name="Anantharaman K."/>
            <person name="Brown C.T."/>
            <person name="Hug L.A."/>
            <person name="Sharon I."/>
            <person name="Castelle C.J."/>
            <person name="Probst A.J."/>
            <person name="Thomas B.C."/>
            <person name="Singh A."/>
            <person name="Wilkins M.J."/>
            <person name="Karaoz U."/>
            <person name="Brodie E.L."/>
            <person name="Williams K.H."/>
            <person name="Hubbard S.S."/>
            <person name="Banfield J.F."/>
        </authorList>
    </citation>
    <scope>NUCLEOTIDE SEQUENCE [LARGE SCALE GENOMIC DNA]</scope>
</reference>
<dbReference type="GO" id="GO:0005886">
    <property type="term" value="C:plasma membrane"/>
    <property type="evidence" value="ECO:0007669"/>
    <property type="project" value="UniProtKB-SubCell"/>
</dbReference>
<keyword evidence="6 8" id="KW-1133">Transmembrane helix</keyword>
<proteinExistence type="inferred from homology"/>
<sequence length="399" mass="44596">MNYKYKAIKEGKTVSGIIEAESEEKAIAYLRSSNVVILSIGSKSKPIFDSFRSIFSKVSFTDIVDFTRQLSIMLNSGLTIIDSLDILKKQTKKTAYAKLIYEIDDDVRAGMSFSNALKRHPQLFNNLYISLVKAGEASGKLDEILNKLSSNLEQQRTFRSKIKSAMVYPAVVILAMLVVMFIMITFVIPKLLEIYKDFDVELPPPTIFLIAVSDFFQKFWLLVIIGFFASISLFFRYYRSRIGRKFIDQIMLRVPLINKVIKISALVDTTRTLSILIGAGVSILEALDIITETTSNVIYQEALRNIRLNIEKGETLGRSLDETGIFPPILVQMTSVGEQTGHLDETLGHLANYFESESEIAIKALTTLIEPAILIVLGIGVGFVVIAVITPIFSLSSSF</sequence>
<keyword evidence="3" id="KW-1003">Cell membrane</keyword>
<feature type="transmembrane region" description="Helical" evidence="8">
    <location>
        <begin position="165"/>
        <end position="188"/>
    </location>
</feature>
<feature type="domain" description="Type II secretion system protein GspF" evidence="9">
    <location>
        <begin position="66"/>
        <end position="189"/>
    </location>
</feature>
<keyword evidence="5 8" id="KW-0812">Transmembrane</keyword>
<gene>
    <name evidence="10" type="ORF">A3C24_03640</name>
</gene>
<evidence type="ECO:0000256" key="5">
    <source>
        <dbReference type="ARBA" id="ARBA00022692"/>
    </source>
</evidence>
<comment type="caution">
    <text evidence="10">The sequence shown here is derived from an EMBL/GenBank/DDBJ whole genome shotgun (WGS) entry which is preliminary data.</text>
</comment>
<evidence type="ECO:0000259" key="9">
    <source>
        <dbReference type="Pfam" id="PF00482"/>
    </source>
</evidence>
<evidence type="ECO:0000256" key="3">
    <source>
        <dbReference type="ARBA" id="ARBA00022475"/>
    </source>
</evidence>
<dbReference type="InterPro" id="IPR018076">
    <property type="entry name" value="T2SS_GspF_dom"/>
</dbReference>
<evidence type="ECO:0000256" key="6">
    <source>
        <dbReference type="ARBA" id="ARBA00022989"/>
    </source>
</evidence>
<evidence type="ECO:0000313" key="11">
    <source>
        <dbReference type="Proteomes" id="UP000177159"/>
    </source>
</evidence>
<dbReference type="FunFam" id="1.20.81.30:FF:000001">
    <property type="entry name" value="Type II secretion system protein F"/>
    <property type="match status" value="2"/>
</dbReference>
<comment type="similarity">
    <text evidence="2">Belongs to the GSP F family.</text>
</comment>
<keyword evidence="4" id="KW-0997">Cell inner membrane</keyword>
<evidence type="ECO:0000256" key="1">
    <source>
        <dbReference type="ARBA" id="ARBA00004429"/>
    </source>
</evidence>